<dbReference type="PANTHER" id="PTHR42709:SF6">
    <property type="entry name" value="UNDECAPRENYL PHOSPHATE TRANSPORTER A"/>
    <property type="match status" value="1"/>
</dbReference>
<dbReference type="InterPro" id="IPR032816">
    <property type="entry name" value="VTT_dom"/>
</dbReference>
<evidence type="ECO:0000313" key="8">
    <source>
        <dbReference type="EMBL" id="MBR0657590.1"/>
    </source>
</evidence>
<keyword evidence="5 6" id="KW-0472">Membrane</keyword>
<evidence type="ECO:0000259" key="7">
    <source>
        <dbReference type="Pfam" id="PF09335"/>
    </source>
</evidence>
<feature type="transmembrane region" description="Helical" evidence="6">
    <location>
        <begin position="6"/>
        <end position="27"/>
    </location>
</feature>
<keyword evidence="2" id="KW-1003">Cell membrane</keyword>
<comment type="subcellular location">
    <subcellularLocation>
        <location evidence="1">Cell membrane</location>
        <topology evidence="1">Multi-pass membrane protein</topology>
    </subcellularLocation>
</comment>
<reference evidence="8" key="1">
    <citation type="submission" date="2020-01" db="EMBL/GenBank/DDBJ databases">
        <authorList>
            <person name="Rat A."/>
        </authorList>
    </citation>
    <scope>NUCLEOTIDE SEQUENCE</scope>
    <source>
        <strain evidence="8">LMG 28251</strain>
    </source>
</reference>
<reference evidence="8" key="2">
    <citation type="journal article" date="2021" name="Syst. Appl. Microbiol.">
        <title>Roseomonas hellenica sp. nov., isolated from roots of wild-growing Alkanna tinctoria.</title>
        <authorList>
            <person name="Rat A."/>
            <person name="Naranjo H.D."/>
            <person name="Lebbe L."/>
            <person name="Cnockaert M."/>
            <person name="Krigas N."/>
            <person name="Grigoriadou K."/>
            <person name="Maloupa E."/>
            <person name="Willems A."/>
        </authorList>
    </citation>
    <scope>NUCLEOTIDE SEQUENCE</scope>
    <source>
        <strain evidence="8">LMG 28251</strain>
    </source>
</reference>
<accession>A0AAF1K7B6</accession>
<sequence length="203" mass="22452">MVAWMIQVLGDWGLPGIFFLMVLENVFPPIPSEVIMALAGFNVAQGRLTFVGVVAAGILGTLVGNAAWYEVARAIGVERVRPLIDRYGKWFAISPEDFRQAEHVLGKYGPFAICFGRLLPGIRTLISVPAGLIRMPRLAFYGWTALGTGVWLSFLTGAGMVLEDHYDKIDKWVEPLGYVVIVLFVGGYVAHLVRVWLRSRKTS</sequence>
<dbReference type="Pfam" id="PF09335">
    <property type="entry name" value="VTT_dom"/>
    <property type="match status" value="1"/>
</dbReference>
<keyword evidence="4 6" id="KW-1133">Transmembrane helix</keyword>
<dbReference type="GO" id="GO:0005886">
    <property type="term" value="C:plasma membrane"/>
    <property type="evidence" value="ECO:0007669"/>
    <property type="project" value="UniProtKB-SubCell"/>
</dbReference>
<feature type="transmembrane region" description="Helical" evidence="6">
    <location>
        <begin position="138"/>
        <end position="156"/>
    </location>
</feature>
<dbReference type="EMBL" id="JAAEDH010000045">
    <property type="protein sequence ID" value="MBR0657590.1"/>
    <property type="molecule type" value="Genomic_DNA"/>
</dbReference>
<evidence type="ECO:0000256" key="5">
    <source>
        <dbReference type="ARBA" id="ARBA00023136"/>
    </source>
</evidence>
<dbReference type="AlphaFoldDB" id="A0AAF1K7B6"/>
<feature type="domain" description="VTT" evidence="7">
    <location>
        <begin position="30"/>
        <end position="159"/>
    </location>
</feature>
<feature type="transmembrane region" description="Helical" evidence="6">
    <location>
        <begin position="176"/>
        <end position="197"/>
    </location>
</feature>
<keyword evidence="9" id="KW-1185">Reference proteome</keyword>
<dbReference type="InterPro" id="IPR051311">
    <property type="entry name" value="DedA_domain"/>
</dbReference>
<dbReference type="Proteomes" id="UP001196068">
    <property type="component" value="Unassembled WGS sequence"/>
</dbReference>
<evidence type="ECO:0000256" key="4">
    <source>
        <dbReference type="ARBA" id="ARBA00022989"/>
    </source>
</evidence>
<protein>
    <submittedName>
        <fullName evidence="8">DedA family protein</fullName>
    </submittedName>
</protein>
<evidence type="ECO:0000313" key="9">
    <source>
        <dbReference type="Proteomes" id="UP001196068"/>
    </source>
</evidence>
<feature type="transmembrane region" description="Helical" evidence="6">
    <location>
        <begin position="48"/>
        <end position="69"/>
    </location>
</feature>
<keyword evidence="3 6" id="KW-0812">Transmembrane</keyword>
<proteinExistence type="predicted"/>
<dbReference type="RefSeq" id="WP_211876450.1">
    <property type="nucleotide sequence ID" value="NZ_JAAEDH010000045.1"/>
</dbReference>
<comment type="caution">
    <text evidence="8">The sequence shown here is derived from an EMBL/GenBank/DDBJ whole genome shotgun (WGS) entry which is preliminary data.</text>
</comment>
<evidence type="ECO:0000256" key="1">
    <source>
        <dbReference type="ARBA" id="ARBA00004651"/>
    </source>
</evidence>
<gene>
    <name evidence="8" type="ORF">GXW79_21120</name>
</gene>
<evidence type="ECO:0000256" key="6">
    <source>
        <dbReference type="SAM" id="Phobius"/>
    </source>
</evidence>
<evidence type="ECO:0000256" key="2">
    <source>
        <dbReference type="ARBA" id="ARBA00022475"/>
    </source>
</evidence>
<organism evidence="8 9">
    <name type="scientific">Plastoroseomonas arctica</name>
    <dbReference type="NCBI Taxonomy" id="1509237"/>
    <lineage>
        <taxon>Bacteria</taxon>
        <taxon>Pseudomonadati</taxon>
        <taxon>Pseudomonadota</taxon>
        <taxon>Alphaproteobacteria</taxon>
        <taxon>Acetobacterales</taxon>
        <taxon>Acetobacteraceae</taxon>
        <taxon>Plastoroseomonas</taxon>
    </lineage>
</organism>
<dbReference type="PANTHER" id="PTHR42709">
    <property type="entry name" value="ALKALINE PHOSPHATASE LIKE PROTEIN"/>
    <property type="match status" value="1"/>
</dbReference>
<name>A0AAF1K7B6_9PROT</name>
<evidence type="ECO:0000256" key="3">
    <source>
        <dbReference type="ARBA" id="ARBA00022692"/>
    </source>
</evidence>